<keyword evidence="2" id="KW-1185">Reference proteome</keyword>
<evidence type="ECO:0000313" key="1">
    <source>
        <dbReference type="EMBL" id="MCI38055.1"/>
    </source>
</evidence>
<name>A0A392RR51_9FABA</name>
<evidence type="ECO:0000313" key="2">
    <source>
        <dbReference type="Proteomes" id="UP000265520"/>
    </source>
</evidence>
<organism evidence="1 2">
    <name type="scientific">Trifolium medium</name>
    <dbReference type="NCBI Taxonomy" id="97028"/>
    <lineage>
        <taxon>Eukaryota</taxon>
        <taxon>Viridiplantae</taxon>
        <taxon>Streptophyta</taxon>
        <taxon>Embryophyta</taxon>
        <taxon>Tracheophyta</taxon>
        <taxon>Spermatophyta</taxon>
        <taxon>Magnoliopsida</taxon>
        <taxon>eudicotyledons</taxon>
        <taxon>Gunneridae</taxon>
        <taxon>Pentapetalae</taxon>
        <taxon>rosids</taxon>
        <taxon>fabids</taxon>
        <taxon>Fabales</taxon>
        <taxon>Fabaceae</taxon>
        <taxon>Papilionoideae</taxon>
        <taxon>50 kb inversion clade</taxon>
        <taxon>NPAAA clade</taxon>
        <taxon>Hologalegina</taxon>
        <taxon>IRL clade</taxon>
        <taxon>Trifolieae</taxon>
        <taxon>Trifolium</taxon>
    </lineage>
</organism>
<sequence>MDDSHNGWNSQLINQLFFPKEAQQILQIPITDRSQQDNLTWDGTLDGNYSVKSGYQAIMEWGDISDVNTANSSNTCEEIWKMIWKQCST</sequence>
<accession>A0A392RR51</accession>
<comment type="caution">
    <text evidence="1">The sequence shown here is derived from an EMBL/GenBank/DDBJ whole genome shotgun (WGS) entry which is preliminary data.</text>
</comment>
<dbReference type="Proteomes" id="UP000265520">
    <property type="component" value="Unassembled WGS sequence"/>
</dbReference>
<dbReference type="EMBL" id="LXQA010251481">
    <property type="protein sequence ID" value="MCI38055.1"/>
    <property type="molecule type" value="Genomic_DNA"/>
</dbReference>
<proteinExistence type="predicted"/>
<dbReference type="AlphaFoldDB" id="A0A392RR51"/>
<reference evidence="1 2" key="1">
    <citation type="journal article" date="2018" name="Front. Plant Sci.">
        <title>Red Clover (Trifolium pratense) and Zigzag Clover (T. medium) - A Picture of Genomic Similarities and Differences.</title>
        <authorList>
            <person name="Dluhosova J."/>
            <person name="Istvanek J."/>
            <person name="Nedelnik J."/>
            <person name="Repkova J."/>
        </authorList>
    </citation>
    <scope>NUCLEOTIDE SEQUENCE [LARGE SCALE GENOMIC DNA]</scope>
    <source>
        <strain evidence="2">cv. 10/8</strain>
        <tissue evidence="1">Leaf</tissue>
    </source>
</reference>
<protein>
    <submittedName>
        <fullName evidence="1">Uncharacterized protein</fullName>
    </submittedName>
</protein>